<protein>
    <recommendedName>
        <fullName evidence="4">ABC transporter</fullName>
    </recommendedName>
</protein>
<dbReference type="AlphaFoldDB" id="A0A263D335"/>
<keyword evidence="3" id="KW-1185">Reference proteome</keyword>
<keyword evidence="1" id="KW-0472">Membrane</keyword>
<organism evidence="2 3">
    <name type="scientific">Amycolatopsis antarctica</name>
    <dbReference type="NCBI Taxonomy" id="1854586"/>
    <lineage>
        <taxon>Bacteria</taxon>
        <taxon>Bacillati</taxon>
        <taxon>Actinomycetota</taxon>
        <taxon>Actinomycetes</taxon>
        <taxon>Pseudonocardiales</taxon>
        <taxon>Pseudonocardiaceae</taxon>
        <taxon>Amycolatopsis</taxon>
    </lineage>
</organism>
<dbReference type="OrthoDB" id="4337269at2"/>
<name>A0A263D335_9PSEU</name>
<dbReference type="Proteomes" id="UP000242444">
    <property type="component" value="Unassembled WGS sequence"/>
</dbReference>
<feature type="transmembrane region" description="Helical" evidence="1">
    <location>
        <begin position="188"/>
        <end position="209"/>
    </location>
</feature>
<comment type="caution">
    <text evidence="2">The sequence shown here is derived from an EMBL/GenBank/DDBJ whole genome shotgun (WGS) entry which is preliminary data.</text>
</comment>
<reference evidence="2 3" key="1">
    <citation type="submission" date="2017-07" db="EMBL/GenBank/DDBJ databases">
        <title>Amycolatopsis antarcticus sp. nov., isolated from the surface of an Antarcticus brown macroalga.</title>
        <authorList>
            <person name="Wang J."/>
            <person name="Leiva S."/>
            <person name="Huang J."/>
            <person name="Huang Y."/>
        </authorList>
    </citation>
    <scope>NUCLEOTIDE SEQUENCE [LARGE SCALE GENOMIC DNA]</scope>
    <source>
        <strain evidence="2 3">AU-G6</strain>
    </source>
</reference>
<feature type="transmembrane region" description="Helical" evidence="1">
    <location>
        <begin position="150"/>
        <end position="168"/>
    </location>
</feature>
<keyword evidence="1" id="KW-1133">Transmembrane helix</keyword>
<evidence type="ECO:0008006" key="4">
    <source>
        <dbReference type="Google" id="ProtNLM"/>
    </source>
</evidence>
<keyword evidence="1" id="KW-0812">Transmembrane</keyword>
<evidence type="ECO:0000256" key="1">
    <source>
        <dbReference type="SAM" id="Phobius"/>
    </source>
</evidence>
<evidence type="ECO:0000313" key="3">
    <source>
        <dbReference type="Proteomes" id="UP000242444"/>
    </source>
</evidence>
<sequence length="214" mass="22360">MTGLLRYRFALLGHSQRYLPPALAYVAVLGVLYTDGNAPVPPESAVSAGAMTVFACWITVALLDLEDPVQQLITRSHARRPLLLTASAALAVLILCVPVAALSAGWAAVVHGGLAPDELWPAMLAHLACAFTGIAVGLPCSRMLVPRPGYSVALALAALAVVLLVRQVPLVNPMLRAMGNEEPFTGHTVTAVLLTSCLLVLSVAVTNVVTGRRA</sequence>
<feature type="transmembrane region" description="Helical" evidence="1">
    <location>
        <begin position="83"/>
        <end position="107"/>
    </location>
</feature>
<evidence type="ECO:0000313" key="2">
    <source>
        <dbReference type="EMBL" id="OZM72619.1"/>
    </source>
</evidence>
<proteinExistence type="predicted"/>
<dbReference type="EMBL" id="NKYE01000007">
    <property type="protein sequence ID" value="OZM72619.1"/>
    <property type="molecule type" value="Genomic_DNA"/>
</dbReference>
<accession>A0A263D335</accession>
<dbReference type="InParanoid" id="A0A263D335"/>
<gene>
    <name evidence="2" type="ORF">CFN78_13340</name>
</gene>
<feature type="transmembrane region" description="Helical" evidence="1">
    <location>
        <begin position="119"/>
        <end position="138"/>
    </location>
</feature>
<dbReference type="RefSeq" id="WP_094863097.1">
    <property type="nucleotide sequence ID" value="NZ_NKYE01000007.1"/>
</dbReference>